<keyword evidence="1" id="KW-0812">Transmembrane</keyword>
<dbReference type="EMBL" id="MN739042">
    <property type="protein sequence ID" value="QHS85309.1"/>
    <property type="molecule type" value="Genomic_DNA"/>
</dbReference>
<keyword evidence="1" id="KW-1133">Transmembrane helix</keyword>
<protein>
    <recommendedName>
        <fullName evidence="3">Glycylpeptide N-tetradecanoyltransferase</fullName>
    </recommendedName>
</protein>
<evidence type="ECO:0000256" key="1">
    <source>
        <dbReference type="SAM" id="Phobius"/>
    </source>
</evidence>
<evidence type="ECO:0008006" key="3">
    <source>
        <dbReference type="Google" id="ProtNLM"/>
    </source>
</evidence>
<accession>A0A6C0B1B2</accession>
<reference evidence="2" key="1">
    <citation type="journal article" date="2020" name="Nature">
        <title>Giant virus diversity and host interactions through global metagenomics.</title>
        <authorList>
            <person name="Schulz F."/>
            <person name="Roux S."/>
            <person name="Paez-Espino D."/>
            <person name="Jungbluth S."/>
            <person name="Walsh D.A."/>
            <person name="Denef V.J."/>
            <person name="McMahon K.D."/>
            <person name="Konstantinidis K.T."/>
            <person name="Eloe-Fadrosh E.A."/>
            <person name="Kyrpides N.C."/>
            <person name="Woyke T."/>
        </authorList>
    </citation>
    <scope>NUCLEOTIDE SEQUENCE</scope>
    <source>
        <strain evidence="2">GVMAG-M-3300009182-78</strain>
    </source>
</reference>
<feature type="transmembrane region" description="Helical" evidence="1">
    <location>
        <begin position="6"/>
        <end position="24"/>
    </location>
</feature>
<proteinExistence type="predicted"/>
<organism evidence="2">
    <name type="scientific">viral metagenome</name>
    <dbReference type="NCBI Taxonomy" id="1070528"/>
    <lineage>
        <taxon>unclassified sequences</taxon>
        <taxon>metagenomes</taxon>
        <taxon>organismal metagenomes</taxon>
    </lineage>
</organism>
<sequence length="403" mass="47340">MYTTLLLYIVFFIVIIFICIAAYIKLTFRFWTLQPVFHVYDIGYYFFPPGIIQPNLPEKNKYCNMNNIETIKYDKVGELYIKKFVRFLCKHYLRNNENCHTPKKNNIMPYFEGHNDLSFLSFYFEDELLIDLKKGTTIPEKRLVGIMSSRPLHVAIYNRSSPMLFDTYYVDHLCVDTLYRQKGIAPQIIQTHHYQQRHHNRNISVSLFKREDKLTGIVPLCVYTTYGFFMNRITKLASLQGGTSIVECGKSNIHILFDFMKEYELNKTFDICIQPELSNLLELINTKNIFVFMMVEDNEVRCAYFFRKVCTFIKNDCEAVSCIASICGNVDEDLFIYGYNNALWVIAEKEHFGFSIIENISHNDIIVTSLLKSVKPCIQSPTAYFFYNFAYPTFSPKKTFILN</sequence>
<dbReference type="InterPro" id="IPR016181">
    <property type="entry name" value="Acyl_CoA_acyltransferase"/>
</dbReference>
<keyword evidence="1" id="KW-0472">Membrane</keyword>
<dbReference type="SUPFAM" id="SSF55729">
    <property type="entry name" value="Acyl-CoA N-acyltransferases (Nat)"/>
    <property type="match status" value="1"/>
</dbReference>
<dbReference type="Gene3D" id="3.40.630.170">
    <property type="match status" value="1"/>
</dbReference>
<name>A0A6C0B1B2_9ZZZZ</name>
<dbReference type="AlphaFoldDB" id="A0A6C0B1B2"/>
<evidence type="ECO:0000313" key="2">
    <source>
        <dbReference type="EMBL" id="QHS85309.1"/>
    </source>
</evidence>